<gene>
    <name evidence="1" type="ORF">K488DRAFT_86783</name>
</gene>
<reference evidence="1" key="1">
    <citation type="submission" date="2021-02" db="EMBL/GenBank/DDBJ databases">
        <authorList>
            <consortium name="DOE Joint Genome Institute"/>
            <person name="Ahrendt S."/>
            <person name="Looney B.P."/>
            <person name="Miyauchi S."/>
            <person name="Morin E."/>
            <person name="Drula E."/>
            <person name="Courty P.E."/>
            <person name="Chicoki N."/>
            <person name="Fauchery L."/>
            <person name="Kohler A."/>
            <person name="Kuo A."/>
            <person name="Labutti K."/>
            <person name="Pangilinan J."/>
            <person name="Lipzen A."/>
            <person name="Riley R."/>
            <person name="Andreopoulos W."/>
            <person name="He G."/>
            <person name="Johnson J."/>
            <person name="Barry K.W."/>
            <person name="Grigoriev I.V."/>
            <person name="Nagy L."/>
            <person name="Hibbett D."/>
            <person name="Henrissat B."/>
            <person name="Matheny P.B."/>
            <person name="Labbe J."/>
            <person name="Martin F."/>
        </authorList>
    </citation>
    <scope>NUCLEOTIDE SEQUENCE</scope>
    <source>
        <strain evidence="1">EC-137</strain>
    </source>
</reference>
<evidence type="ECO:0000313" key="1">
    <source>
        <dbReference type="EMBL" id="KAI0031501.1"/>
    </source>
</evidence>
<dbReference type="EMBL" id="MU273578">
    <property type="protein sequence ID" value="KAI0031501.1"/>
    <property type="molecule type" value="Genomic_DNA"/>
</dbReference>
<keyword evidence="2" id="KW-1185">Reference proteome</keyword>
<evidence type="ECO:0000313" key="2">
    <source>
        <dbReference type="Proteomes" id="UP000814128"/>
    </source>
</evidence>
<organism evidence="1 2">
    <name type="scientific">Vararia minispora EC-137</name>
    <dbReference type="NCBI Taxonomy" id="1314806"/>
    <lineage>
        <taxon>Eukaryota</taxon>
        <taxon>Fungi</taxon>
        <taxon>Dikarya</taxon>
        <taxon>Basidiomycota</taxon>
        <taxon>Agaricomycotina</taxon>
        <taxon>Agaricomycetes</taxon>
        <taxon>Russulales</taxon>
        <taxon>Lachnocladiaceae</taxon>
        <taxon>Vararia</taxon>
    </lineage>
</organism>
<name>A0ACB8QIT5_9AGAM</name>
<sequence length="504" mass="54153">MSAGNQNMSTVLKRLEAIAARLEDVADMQSTAMGLSSPRSGPSEPPMPQPISLPTEDSPSVKAFSLDIYTRKVKPFITLTESFAIPPVTEQAKLVEKLYASVLNLIRTATICRKPDQNAFATLLTDLQKDVDAITNIKETNRKERDWFNHLSMVADGAPAVGWVTLENKPGPYVAEVRDASQFYGNRVIKDWKEKDQKHIDWVRCYIDLLEGMRKYVMEHHATGLVWNSQGMSIDEYKSALAQKAGPPPPPAPAPPPPAPPPPPPAAAPAPAAGGGGLGAVFADLNRGSDVTKGLRKVDKSEMTHKNPALRAGNTVPASSSPAAATATGKRPTKPTKPSSLQAKKPAKFALEGNKWIIENQEGETLTVEDVERNHVVNLYSCKKTTVVVKGKINAVTMVNCQGSSLLVDSVISSVSITNSPSFAVQITGTVPTIQVDTTDSGMIYLSKDCLDADITTAKCSAINVSVPVPGEEDGIFSEHPVPEMLMTKFKDGKLVTTVVEHVG</sequence>
<comment type="caution">
    <text evidence="1">The sequence shown here is derived from an EMBL/GenBank/DDBJ whole genome shotgun (WGS) entry which is preliminary data.</text>
</comment>
<accession>A0ACB8QIT5</accession>
<reference evidence="1" key="2">
    <citation type="journal article" date="2022" name="New Phytol.">
        <title>Evolutionary transition to the ectomycorrhizal habit in the genomes of a hyperdiverse lineage of mushroom-forming fungi.</title>
        <authorList>
            <person name="Looney B."/>
            <person name="Miyauchi S."/>
            <person name="Morin E."/>
            <person name="Drula E."/>
            <person name="Courty P.E."/>
            <person name="Kohler A."/>
            <person name="Kuo A."/>
            <person name="LaButti K."/>
            <person name="Pangilinan J."/>
            <person name="Lipzen A."/>
            <person name="Riley R."/>
            <person name="Andreopoulos W."/>
            <person name="He G."/>
            <person name="Johnson J."/>
            <person name="Nolan M."/>
            <person name="Tritt A."/>
            <person name="Barry K.W."/>
            <person name="Grigoriev I.V."/>
            <person name="Nagy L.G."/>
            <person name="Hibbett D."/>
            <person name="Henrissat B."/>
            <person name="Matheny P.B."/>
            <person name="Labbe J."/>
            <person name="Martin F.M."/>
        </authorList>
    </citation>
    <scope>NUCLEOTIDE SEQUENCE</scope>
    <source>
        <strain evidence="1">EC-137</strain>
    </source>
</reference>
<proteinExistence type="predicted"/>
<dbReference type="Proteomes" id="UP000814128">
    <property type="component" value="Unassembled WGS sequence"/>
</dbReference>
<protein>
    <submittedName>
        <fullName evidence="1">Adenylyl cyclase-associated protein</fullName>
    </submittedName>
</protein>